<protein>
    <submittedName>
        <fullName evidence="2">TIGR02611 family protein</fullName>
    </submittedName>
</protein>
<gene>
    <name evidence="2" type="ORF">SAMN06893097_101959</name>
</gene>
<evidence type="ECO:0000313" key="3">
    <source>
        <dbReference type="Proteomes" id="UP000219514"/>
    </source>
</evidence>
<keyword evidence="3" id="KW-1185">Reference proteome</keyword>
<feature type="transmembrane region" description="Helical" evidence="1">
    <location>
        <begin position="118"/>
        <end position="149"/>
    </location>
</feature>
<dbReference type="Pfam" id="PF09656">
    <property type="entry name" value="PGPGW"/>
    <property type="match status" value="1"/>
</dbReference>
<dbReference type="EMBL" id="OBDO01000001">
    <property type="protein sequence ID" value="SNX95152.1"/>
    <property type="molecule type" value="Genomic_DNA"/>
</dbReference>
<dbReference type="Proteomes" id="UP000219514">
    <property type="component" value="Unassembled WGS sequence"/>
</dbReference>
<keyword evidence="1" id="KW-0812">Transmembrane</keyword>
<proteinExistence type="predicted"/>
<keyword evidence="1" id="KW-1133">Transmembrane helix</keyword>
<organism evidence="2 3">
    <name type="scientific">Geodermatophilus sabuli</name>
    <dbReference type="NCBI Taxonomy" id="1564158"/>
    <lineage>
        <taxon>Bacteria</taxon>
        <taxon>Bacillati</taxon>
        <taxon>Actinomycetota</taxon>
        <taxon>Actinomycetes</taxon>
        <taxon>Geodermatophilales</taxon>
        <taxon>Geodermatophilaceae</taxon>
        <taxon>Geodermatophilus</taxon>
    </lineage>
</organism>
<dbReference type="AlphaFoldDB" id="A0A285E7T5"/>
<feature type="transmembrane region" description="Helical" evidence="1">
    <location>
        <begin position="50"/>
        <end position="71"/>
    </location>
</feature>
<evidence type="ECO:0000313" key="2">
    <source>
        <dbReference type="EMBL" id="SNX95152.1"/>
    </source>
</evidence>
<dbReference type="RefSeq" id="WP_245853566.1">
    <property type="nucleotide sequence ID" value="NZ_JACHXB010000001.1"/>
</dbReference>
<feature type="transmembrane region" description="Helical" evidence="1">
    <location>
        <begin position="77"/>
        <end position="95"/>
    </location>
</feature>
<sequence>MARPERERRHHQTTEELRTRFAEDGVRSLRERVAETRWRRRLAARRTVDTTYRVGVGVVGGLIVAVGLATIPLPGPGWLTVIAGLFVLASEFFWAERLLEFTKKHVTRWTNWLGRQPVWVRLAVALATAAFVYGVLVVTLHVMGVPWWVPGWVPLWR</sequence>
<reference evidence="2 3" key="1">
    <citation type="submission" date="2017-09" db="EMBL/GenBank/DDBJ databases">
        <authorList>
            <person name="Ehlers B."/>
            <person name="Leendertz F.H."/>
        </authorList>
    </citation>
    <scope>NUCLEOTIDE SEQUENCE [LARGE SCALE GENOMIC DNA]</scope>
    <source>
        <strain evidence="2 3">DSM 46844</strain>
    </source>
</reference>
<accession>A0A285E7T5</accession>
<name>A0A285E7T5_9ACTN</name>
<evidence type="ECO:0000256" key="1">
    <source>
        <dbReference type="SAM" id="Phobius"/>
    </source>
</evidence>
<dbReference type="InterPro" id="IPR019099">
    <property type="entry name" value="Uncharacterised_PGPGW_TM"/>
</dbReference>
<keyword evidence="1" id="KW-0472">Membrane</keyword>